<evidence type="ECO:0000313" key="2">
    <source>
        <dbReference type="EMBL" id="WUR04904.1"/>
    </source>
</evidence>
<dbReference type="KEGG" id="vnx:VNE69_11072"/>
<sequence>MFLGFLVFVMNIKKSIANPVAKNNMKTINECAKELYNFGGHISRDSHMNFDVEKIARILFETILDRIKFPLKRTYFPPKTNKIEIITITREDLKYEHYWAKLINGIVRAEGLVAKEQRVDFEIYYIALYTQGILEALICMDFNGIKIDKFKIQHYIDKVKPIGNHDDKIIRYVQFMSKDDLKNIDDLQKSFNINESEDTNTQEISTTIGYQNNISQDENNMTPQDDSIITRQDNMAMIEELSVFMQEDNPISNYDYVSNQGVIPSYYPTSIAAGCSLAYLLRNPLGLN</sequence>
<protein>
    <submittedName>
        <fullName evidence="2">Uncharacterized protein</fullName>
    </submittedName>
</protein>
<accession>A0AAX4JG28</accession>
<dbReference type="RefSeq" id="XP_065331049.1">
    <property type="nucleotide sequence ID" value="XM_065474977.1"/>
</dbReference>
<feature type="signal peptide" evidence="1">
    <location>
        <begin position="1"/>
        <end position="17"/>
    </location>
</feature>
<name>A0AAX4JG28_9MICR</name>
<dbReference type="AlphaFoldDB" id="A0AAX4JG28"/>
<dbReference type="EMBL" id="CP142736">
    <property type="protein sequence ID" value="WUR04904.1"/>
    <property type="molecule type" value="Genomic_DNA"/>
</dbReference>
<dbReference type="Proteomes" id="UP001334084">
    <property type="component" value="Chromosome 11"/>
</dbReference>
<feature type="chain" id="PRO_5043735680" evidence="1">
    <location>
        <begin position="18"/>
        <end position="288"/>
    </location>
</feature>
<organism evidence="2 3">
    <name type="scientific">Vairimorpha necatrix</name>
    <dbReference type="NCBI Taxonomy" id="6039"/>
    <lineage>
        <taxon>Eukaryota</taxon>
        <taxon>Fungi</taxon>
        <taxon>Fungi incertae sedis</taxon>
        <taxon>Microsporidia</taxon>
        <taxon>Nosematidae</taxon>
        <taxon>Vairimorpha</taxon>
    </lineage>
</organism>
<dbReference type="GeneID" id="90542746"/>
<proteinExistence type="predicted"/>
<keyword evidence="3" id="KW-1185">Reference proteome</keyword>
<evidence type="ECO:0000313" key="3">
    <source>
        <dbReference type="Proteomes" id="UP001334084"/>
    </source>
</evidence>
<evidence type="ECO:0000256" key="1">
    <source>
        <dbReference type="SAM" id="SignalP"/>
    </source>
</evidence>
<keyword evidence="1" id="KW-0732">Signal</keyword>
<reference evidence="2" key="1">
    <citation type="journal article" date="2024" name="BMC Genomics">
        <title>Functional annotation of a divergent genome using sequence and structure-based similarity.</title>
        <authorList>
            <person name="Svedberg D."/>
            <person name="Winiger R.R."/>
            <person name="Berg A."/>
            <person name="Sharma H."/>
            <person name="Tellgren-Roth C."/>
            <person name="Debrunner-Vossbrinck B.A."/>
            <person name="Vossbrinck C.R."/>
            <person name="Barandun J."/>
        </authorList>
    </citation>
    <scope>NUCLEOTIDE SEQUENCE</scope>
    <source>
        <strain evidence="2">Illinois isolate</strain>
    </source>
</reference>
<gene>
    <name evidence="2" type="ORF">VNE69_11072</name>
</gene>